<reference evidence="1 2" key="1">
    <citation type="journal article" date="2018" name="Front. Plant Sci.">
        <title>Red Clover (Trifolium pratense) and Zigzag Clover (T. medium) - A Picture of Genomic Similarities and Differences.</title>
        <authorList>
            <person name="Dluhosova J."/>
            <person name="Istvanek J."/>
            <person name="Nedelnik J."/>
            <person name="Repkova J."/>
        </authorList>
    </citation>
    <scope>NUCLEOTIDE SEQUENCE [LARGE SCALE GENOMIC DNA]</scope>
    <source>
        <strain evidence="2">cv. 10/8</strain>
        <tissue evidence="1">Leaf</tissue>
    </source>
</reference>
<evidence type="ECO:0000313" key="1">
    <source>
        <dbReference type="EMBL" id="MCI79969.1"/>
    </source>
</evidence>
<feature type="non-terminal residue" evidence="1">
    <location>
        <position position="23"/>
    </location>
</feature>
<dbReference type="EMBL" id="LXQA010985142">
    <property type="protein sequence ID" value="MCI79969.1"/>
    <property type="molecule type" value="Genomic_DNA"/>
</dbReference>
<protein>
    <submittedName>
        <fullName evidence="1">Uncharacterized protein</fullName>
    </submittedName>
</protein>
<evidence type="ECO:0000313" key="2">
    <source>
        <dbReference type="Proteomes" id="UP000265520"/>
    </source>
</evidence>
<comment type="caution">
    <text evidence="1">The sequence shown here is derived from an EMBL/GenBank/DDBJ whole genome shotgun (WGS) entry which is preliminary data.</text>
</comment>
<accession>A0A392UYA5</accession>
<keyword evidence="2" id="KW-1185">Reference proteome</keyword>
<dbReference type="AlphaFoldDB" id="A0A392UYA5"/>
<organism evidence="1 2">
    <name type="scientific">Trifolium medium</name>
    <dbReference type="NCBI Taxonomy" id="97028"/>
    <lineage>
        <taxon>Eukaryota</taxon>
        <taxon>Viridiplantae</taxon>
        <taxon>Streptophyta</taxon>
        <taxon>Embryophyta</taxon>
        <taxon>Tracheophyta</taxon>
        <taxon>Spermatophyta</taxon>
        <taxon>Magnoliopsida</taxon>
        <taxon>eudicotyledons</taxon>
        <taxon>Gunneridae</taxon>
        <taxon>Pentapetalae</taxon>
        <taxon>rosids</taxon>
        <taxon>fabids</taxon>
        <taxon>Fabales</taxon>
        <taxon>Fabaceae</taxon>
        <taxon>Papilionoideae</taxon>
        <taxon>50 kb inversion clade</taxon>
        <taxon>NPAAA clade</taxon>
        <taxon>Hologalegina</taxon>
        <taxon>IRL clade</taxon>
        <taxon>Trifolieae</taxon>
        <taxon>Trifolium</taxon>
    </lineage>
</organism>
<name>A0A392UYA5_9FABA</name>
<proteinExistence type="predicted"/>
<dbReference type="Proteomes" id="UP000265520">
    <property type="component" value="Unassembled WGS sequence"/>
</dbReference>
<sequence>MIEITCEGAASVLTTTQENIVLV</sequence>